<gene>
    <name evidence="1" type="ORF">KKJ01_08405</name>
</gene>
<dbReference type="Proteomes" id="UP001222434">
    <property type="component" value="Unassembled WGS sequence"/>
</dbReference>
<organism evidence="1 2">
    <name type="scientific">Xenorhabdus bovienii</name>
    <name type="common">Xenorhabdus nematophila subsp. bovienii</name>
    <dbReference type="NCBI Taxonomy" id="40576"/>
    <lineage>
        <taxon>Bacteria</taxon>
        <taxon>Pseudomonadati</taxon>
        <taxon>Pseudomonadota</taxon>
        <taxon>Gammaproteobacteria</taxon>
        <taxon>Enterobacterales</taxon>
        <taxon>Morganellaceae</taxon>
        <taxon>Xenorhabdus</taxon>
    </lineage>
</organism>
<proteinExistence type="predicted"/>
<dbReference type="InterPro" id="IPR002201">
    <property type="entry name" value="Glyco_trans_9"/>
</dbReference>
<dbReference type="Pfam" id="PF01075">
    <property type="entry name" value="Glyco_transf_9"/>
    <property type="match status" value="1"/>
</dbReference>
<evidence type="ECO:0000313" key="2">
    <source>
        <dbReference type="Proteomes" id="UP001222434"/>
    </source>
</evidence>
<reference evidence="1" key="2">
    <citation type="journal article" date="2022" name="J. Evol. Biol.">
        <title>Pre- and post-association barriers to host switching in sympatric mutualists.</title>
        <authorList>
            <person name="Dinges Z.M."/>
            <person name="Phillips R.K."/>
            <person name="Lively C.M."/>
            <person name="Bashey F."/>
        </authorList>
    </citation>
    <scope>NUCLEOTIDE SEQUENCE</scope>
    <source>
        <strain evidence="1">MC_266_E_2016</strain>
    </source>
</reference>
<sequence>MTLIIVGDGGICHLAAALQKKLVALYGVTKPENWAPLATEEICITLYDPEDVNNINLDKVNNAIFSLLEK</sequence>
<accession>A0AAJ1J706</accession>
<dbReference type="SUPFAM" id="SSF53756">
    <property type="entry name" value="UDP-Glycosyltransferase/glycogen phosphorylase"/>
    <property type="match status" value="1"/>
</dbReference>
<protein>
    <submittedName>
        <fullName evidence="1">Glycosyltransferase family 9 protein</fullName>
    </submittedName>
</protein>
<dbReference type="AlphaFoldDB" id="A0AAJ1J706"/>
<dbReference type="EMBL" id="JAILSO010000023">
    <property type="protein sequence ID" value="MDE1478260.1"/>
    <property type="molecule type" value="Genomic_DNA"/>
</dbReference>
<dbReference type="Gene3D" id="3.40.50.2000">
    <property type="entry name" value="Glycogen Phosphorylase B"/>
    <property type="match status" value="1"/>
</dbReference>
<dbReference type="GO" id="GO:0016757">
    <property type="term" value="F:glycosyltransferase activity"/>
    <property type="evidence" value="ECO:0007669"/>
    <property type="project" value="InterPro"/>
</dbReference>
<reference evidence="1" key="1">
    <citation type="submission" date="2021-08" db="EMBL/GenBank/DDBJ databases">
        <authorList>
            <person name="Papudeshi B."/>
            <person name="Bashey-Visser F."/>
        </authorList>
    </citation>
    <scope>NUCLEOTIDE SEQUENCE</scope>
    <source>
        <strain evidence="1">MC_266_E_2016</strain>
    </source>
</reference>
<comment type="caution">
    <text evidence="1">The sequence shown here is derived from an EMBL/GenBank/DDBJ whole genome shotgun (WGS) entry which is preliminary data.</text>
</comment>
<evidence type="ECO:0000313" key="1">
    <source>
        <dbReference type="EMBL" id="MDE1478260.1"/>
    </source>
</evidence>
<name>A0AAJ1J706_XENBV</name>